<proteinExistence type="predicted"/>
<dbReference type="InterPro" id="IPR055170">
    <property type="entry name" value="GFO_IDH_MocA-like_dom"/>
</dbReference>
<sequence>MRIGVAGLGSGAVNALVATPGLTSHPHIRLAAAADVRPEARDAFALRYGGRVYDSVEAMCASDDIDAVYILTPGALHAEHAIMAAEHGKQVLADKPMALTMEDCDAMIEAADRNGVRLLVGHSQSLDAGILKMMEIIRGGELGRPIMISSSYYNEWLYRPRSREELDPATLEGNLVLRQGAVQLDIVRLLGGGMVRSVRGTTVLADPARKIEGAYSGYLEFEDGTPAIVAFDAHGHFDSAELTFGLGLYGRPRGRQSNLGAHRQARSFATLEEEYAYKNETRLGGSRTRPGPDAPLDKHQFFGLTIVSCERGAIRQTPEGVRVYGRDEWRDVAVPPSMYTEVELDIMYRAWANDAPLEQCDGLWGKATTEVCLGLLRSAAEKREVPMRHQVALPADRAARKS</sequence>
<dbReference type="EMBL" id="BAABFO010000015">
    <property type="protein sequence ID" value="GAA4336745.1"/>
    <property type="molecule type" value="Genomic_DNA"/>
</dbReference>
<dbReference type="Gene3D" id="3.30.360.10">
    <property type="entry name" value="Dihydrodipicolinate Reductase, domain 2"/>
    <property type="match status" value="1"/>
</dbReference>
<dbReference type="PANTHER" id="PTHR43818">
    <property type="entry name" value="BCDNA.GH03377"/>
    <property type="match status" value="1"/>
</dbReference>
<feature type="domain" description="Gfo/Idh/MocA-like oxidoreductase N-terminal" evidence="2">
    <location>
        <begin position="2"/>
        <end position="122"/>
    </location>
</feature>
<accession>A0ABP8HAN9</accession>
<evidence type="ECO:0000259" key="3">
    <source>
        <dbReference type="Pfam" id="PF22725"/>
    </source>
</evidence>
<dbReference type="InterPro" id="IPR000683">
    <property type="entry name" value="Gfo/Idh/MocA-like_OxRdtase_N"/>
</dbReference>
<evidence type="ECO:0000259" key="2">
    <source>
        <dbReference type="Pfam" id="PF01408"/>
    </source>
</evidence>
<organism evidence="4 5">
    <name type="scientific">Pigmentiphaga soli</name>
    <dbReference type="NCBI Taxonomy" id="1007095"/>
    <lineage>
        <taxon>Bacteria</taxon>
        <taxon>Pseudomonadati</taxon>
        <taxon>Pseudomonadota</taxon>
        <taxon>Betaproteobacteria</taxon>
        <taxon>Burkholderiales</taxon>
        <taxon>Alcaligenaceae</taxon>
        <taxon>Pigmentiphaga</taxon>
    </lineage>
</organism>
<reference evidence="5" key="1">
    <citation type="journal article" date="2019" name="Int. J. Syst. Evol. Microbiol.">
        <title>The Global Catalogue of Microorganisms (GCM) 10K type strain sequencing project: providing services to taxonomists for standard genome sequencing and annotation.</title>
        <authorList>
            <consortium name="The Broad Institute Genomics Platform"/>
            <consortium name="The Broad Institute Genome Sequencing Center for Infectious Disease"/>
            <person name="Wu L."/>
            <person name="Ma J."/>
        </authorList>
    </citation>
    <scope>NUCLEOTIDE SEQUENCE [LARGE SCALE GENOMIC DNA]</scope>
    <source>
        <strain evidence="5">JCM 17666</strain>
    </source>
</reference>
<dbReference type="Pfam" id="PF01408">
    <property type="entry name" value="GFO_IDH_MocA"/>
    <property type="match status" value="1"/>
</dbReference>
<dbReference type="InterPro" id="IPR050463">
    <property type="entry name" value="Gfo/Idh/MocA_oxidrdct_glycsds"/>
</dbReference>
<dbReference type="SUPFAM" id="SSF51735">
    <property type="entry name" value="NAD(P)-binding Rossmann-fold domains"/>
    <property type="match status" value="1"/>
</dbReference>
<evidence type="ECO:0008006" key="6">
    <source>
        <dbReference type="Google" id="ProtNLM"/>
    </source>
</evidence>
<feature type="domain" description="GFO/IDH/MocA-like oxidoreductase" evidence="3">
    <location>
        <begin position="131"/>
        <end position="231"/>
    </location>
</feature>
<evidence type="ECO:0000256" key="1">
    <source>
        <dbReference type="ARBA" id="ARBA00023002"/>
    </source>
</evidence>
<evidence type="ECO:0000313" key="4">
    <source>
        <dbReference type="EMBL" id="GAA4336745.1"/>
    </source>
</evidence>
<dbReference type="Gene3D" id="3.40.50.720">
    <property type="entry name" value="NAD(P)-binding Rossmann-like Domain"/>
    <property type="match status" value="1"/>
</dbReference>
<keyword evidence="1" id="KW-0560">Oxidoreductase</keyword>
<evidence type="ECO:0000313" key="5">
    <source>
        <dbReference type="Proteomes" id="UP001501671"/>
    </source>
</evidence>
<dbReference type="Pfam" id="PF22725">
    <property type="entry name" value="GFO_IDH_MocA_C3"/>
    <property type="match status" value="1"/>
</dbReference>
<protein>
    <recommendedName>
        <fullName evidence="6">Gfo/Idh/MocA family oxidoreductase</fullName>
    </recommendedName>
</protein>
<keyword evidence="5" id="KW-1185">Reference proteome</keyword>
<name>A0ABP8HAN9_9BURK</name>
<dbReference type="InterPro" id="IPR036291">
    <property type="entry name" value="NAD(P)-bd_dom_sf"/>
</dbReference>
<dbReference type="Proteomes" id="UP001501671">
    <property type="component" value="Unassembled WGS sequence"/>
</dbReference>
<gene>
    <name evidence="4" type="ORF">GCM10023144_31540</name>
</gene>
<dbReference type="SUPFAM" id="SSF55347">
    <property type="entry name" value="Glyceraldehyde-3-phosphate dehydrogenase-like, C-terminal domain"/>
    <property type="match status" value="1"/>
</dbReference>
<dbReference type="PANTHER" id="PTHR43818:SF11">
    <property type="entry name" value="BCDNA.GH03377"/>
    <property type="match status" value="1"/>
</dbReference>
<comment type="caution">
    <text evidence="4">The sequence shown here is derived from an EMBL/GenBank/DDBJ whole genome shotgun (WGS) entry which is preliminary data.</text>
</comment>